<organism evidence="1 2">
    <name type="scientific">Dioscorea alata</name>
    <name type="common">Purple yam</name>
    <dbReference type="NCBI Taxonomy" id="55571"/>
    <lineage>
        <taxon>Eukaryota</taxon>
        <taxon>Viridiplantae</taxon>
        <taxon>Streptophyta</taxon>
        <taxon>Embryophyta</taxon>
        <taxon>Tracheophyta</taxon>
        <taxon>Spermatophyta</taxon>
        <taxon>Magnoliopsida</taxon>
        <taxon>Liliopsida</taxon>
        <taxon>Dioscoreales</taxon>
        <taxon>Dioscoreaceae</taxon>
        <taxon>Dioscorea</taxon>
    </lineage>
</organism>
<sequence>MASLVASGLRLLLLLLVALLVGSVFLVVESAVSGPHITDLNVLLPPRMTHPVEYRLQGSGGCFSWSWDHHDILSVHPEYNSSSQCSTSARLISISPYNGRKETSVYATDLQSGIVIRCEVFIDMISRIKIFHHSVKLDLDGLATLRVHAFDEEDNVFSSLVGLQFVWQLLPKSPETDGLHNLIHVPLKETPLSDCHGFCGELETRIKLEDSGLGSDLYVVKGVEIGQELISVSLREPQLEHVEDKIVLTVAEPMFIDPPSPVFVTIGAVVNYQLWVIRLNNLRVIDFPSKYHRWSVVNSSVAQVDSEMGIASALNLGNTNVAVEDTRLSGHVQTSSLHVVIPDKMSLYLLPVTNVSNLAGKIELTSSIVWYVFPGQEYIIHVKIVSQGPDAEELFITEENDLKMESDSDEYWNIRSIITYDVPRPLRVWNSRLLKPTSEGQGFLTSSITYHSGSLEIPEVLKVEQEIVVCNKVKFVSGDQDAYTQIIRLPWVPGIYQEVELKAFGGCAKSKTDYRWFSSDPETISVSASGSVQAKLPGKAVIKVVSSFDAMNYDEVVVEASIPYSMVILPYFPVEAAIGKSLQAAVTLKTSDGNYYYRCDAFASVVKWNIISGVDSFKVVNTAGVSWNSDMLPHIEGYNTLYGPPCAWTLLYASHAGRALLQATLSSMLPSYFHSFDGPFMLKATSSFSAYSPFMVHQAGDGNEFGGYWVDLTKSHTSFIDSNYSGMDRLYLVPGSGMDILLLGGPEPWDESVEYIDSFEIHGDQDHSMSDGLLLEQISSSSGRLYRVVCLALGSFNLLFTRGNLVGDDHPLPTLANLQLAVVCSLPSSITLLANEPVNTPEVIIAANKVDRGAGRVRGPVVVANGCTIRVAAVGIHVTNRAFANSSSLRLNWELSGCEGLAHLDETISLPSSGAGWERFLVLNNMSGKCIVRATVVGFSEVIADHLLEEAEILLKSTEDVLTDAVRLQLVSSLRLVPEFILLVFDPEAKVNLYVTGGTCFLDAETNNTQVIQIIQPTEDSMCSYLTVGARGLGVALVTVVDKGLSPPSSASASVKVANVEWIKIISEEEISLVEGAVETFNILSGTHDGDIFDSSQYVYMNIHVHIEDGILDVVNGSLSSSIGSWIIYRSNFSVRALDVGTTTLYVSARQQSGFEIFSQCIKLEVYRPLKMLPGYIYLTPGASYTLTLEGGPKSRGFVKYDSKNIDTAIVQSSSGKVSAISVGNSIVHASIFGNGGTFICEAYGQVEVGIPSAFSLNLQSDQLCVGCGMPIFPTFREGNLFSFYEICKDYKWDIEDEKVLSFQRTRQLHADMSEAPFPSSEVEVNPSFSNGNSLGFIKEIFGRSAGRTRISVSFSCEFVLSGTPHRVSYNASEFLRVVPDPPLALGIPVTWILPPFYTALDLLPASSDTSGVVDSPSYGGNFVYSVLKACGQTDLSGQDALVIDGNDITTKESNTLACIQAKDKATGRTEIASCVRVAEVAQVRLSTAKSSLNVLYLPLQAKVKLVIRYTDSLGYTFYEAHEVVPLDIETNYPDILSILMPNAEDDAENVVLQAKNPGSALVRISMKHNPKAVDYILVSVGAQVFPQNPVLRVGHHLNFSIIGDGASGPVSGCWSSANRSILHIDRKSGEAHALGEGVVEVIFEGPNYNLQTTVTVLKTGQIVVEAPAEALTNVPYPSKGYRFPVRLSDVPGKLEPAKNPVEVPYTCRINPLFVGFAKPWIDHATGSSYCLFFPYSPKKLQSSISKSDDSSSEGFLYISITASLKENPHIAGSAHALFVGGFSISEVGKLNLTPSSNRSLITIMGNTDVEIYWNAKDHLLVRPLKRDGFGFGGHVQYEVKVLIDQQFTDKLTVLLPATGQTADIDISYESSRRPTSSGTRLTWAAVFLCVIILLITIVIFIKLLDRPSISSSTRLTRPTRQGVIPSPATPNQTSPDSIRASPHTPRTPQPLAEYARRTLDQTPYYKRDGGRRFDPQYTY</sequence>
<gene>
    <name evidence="1" type="ORF">IHE45_14G107900</name>
</gene>
<evidence type="ECO:0000313" key="1">
    <source>
        <dbReference type="EMBL" id="KAH7664238.1"/>
    </source>
</evidence>
<dbReference type="EMBL" id="CM037024">
    <property type="protein sequence ID" value="KAH7664238.1"/>
    <property type="molecule type" value="Genomic_DNA"/>
</dbReference>
<comment type="caution">
    <text evidence="1">The sequence shown here is derived from an EMBL/GenBank/DDBJ whole genome shotgun (WGS) entry which is preliminary data.</text>
</comment>
<reference evidence="2" key="1">
    <citation type="journal article" date="2022" name="Nat. Commun.">
        <title>Chromosome evolution and the genetic basis of agronomically important traits in greater yam.</title>
        <authorList>
            <person name="Bredeson J.V."/>
            <person name="Lyons J.B."/>
            <person name="Oniyinde I.O."/>
            <person name="Okereke N.R."/>
            <person name="Kolade O."/>
            <person name="Nnabue I."/>
            <person name="Nwadili C.O."/>
            <person name="Hribova E."/>
            <person name="Parker M."/>
            <person name="Nwogha J."/>
            <person name="Shu S."/>
            <person name="Carlson J."/>
            <person name="Kariba R."/>
            <person name="Muthemba S."/>
            <person name="Knop K."/>
            <person name="Barton G.J."/>
            <person name="Sherwood A.V."/>
            <person name="Lopez-Montes A."/>
            <person name="Asiedu R."/>
            <person name="Jamnadass R."/>
            <person name="Muchugi A."/>
            <person name="Goodstein D."/>
            <person name="Egesi C.N."/>
            <person name="Featherston J."/>
            <person name="Asfaw A."/>
            <person name="Simpson G.G."/>
            <person name="Dolezel J."/>
            <person name="Hendre P.S."/>
            <person name="Van Deynze A."/>
            <person name="Kumar P.L."/>
            <person name="Obidiegwu J.E."/>
            <person name="Bhattacharjee R."/>
            <person name="Rokhsar D.S."/>
        </authorList>
    </citation>
    <scope>NUCLEOTIDE SEQUENCE [LARGE SCALE GENOMIC DNA]</scope>
    <source>
        <strain evidence="2">cv. TDa95/00328</strain>
    </source>
</reference>
<proteinExistence type="predicted"/>
<name>A0ACB7UU11_DIOAL</name>
<protein>
    <submittedName>
        <fullName evidence="1">Nuclear pore complex protein Nup210 protein</fullName>
    </submittedName>
</protein>
<evidence type="ECO:0000313" key="2">
    <source>
        <dbReference type="Proteomes" id="UP000827976"/>
    </source>
</evidence>
<accession>A0ACB7UU11</accession>
<dbReference type="Proteomes" id="UP000827976">
    <property type="component" value="Chromosome 14"/>
</dbReference>
<keyword evidence="2" id="KW-1185">Reference proteome</keyword>